<reference evidence="1 2" key="1">
    <citation type="submission" date="2020-08" db="EMBL/GenBank/DDBJ databases">
        <authorList>
            <person name="Ren C."/>
            <person name="Gu Y."/>
            <person name="Xu Y."/>
        </authorList>
    </citation>
    <scope>NUCLEOTIDE SEQUENCE [LARGE SCALE GENOMIC DNA]</scope>
    <source>
        <strain evidence="1 2">LBM18003</strain>
    </source>
</reference>
<evidence type="ECO:0000313" key="2">
    <source>
        <dbReference type="Proteomes" id="UP000516046"/>
    </source>
</evidence>
<protein>
    <submittedName>
        <fullName evidence="1">Uncharacterized protein</fullName>
    </submittedName>
</protein>
<accession>A0A7G9WDZ5</accession>
<keyword evidence="2" id="KW-1185">Reference proteome</keyword>
<organism evidence="1 2">
    <name type="scientific">Caproicibacterium amylolyticum</name>
    <dbReference type="NCBI Taxonomy" id="2766537"/>
    <lineage>
        <taxon>Bacteria</taxon>
        <taxon>Bacillati</taxon>
        <taxon>Bacillota</taxon>
        <taxon>Clostridia</taxon>
        <taxon>Eubacteriales</taxon>
        <taxon>Oscillospiraceae</taxon>
        <taxon>Caproicibacterium</taxon>
    </lineage>
</organism>
<proteinExistence type="predicted"/>
<dbReference type="RefSeq" id="WP_212505974.1">
    <property type="nucleotide sequence ID" value="NZ_CP060696.1"/>
</dbReference>
<evidence type="ECO:0000313" key="1">
    <source>
        <dbReference type="EMBL" id="QNO16907.1"/>
    </source>
</evidence>
<gene>
    <name evidence="1" type="ORF">H6X83_07970</name>
</gene>
<sequence length="92" mass="10254">MQFVFKIIEGSTDEIYKLCRNADLVIASHSHAGAIEGQACQKPVVSVTLQTEAISQPHKPRTGWQKFTETLIGIAINPMMVGPYNKIRKNTR</sequence>
<dbReference type="AlphaFoldDB" id="A0A7G9WDZ5"/>
<dbReference type="EMBL" id="CP060696">
    <property type="protein sequence ID" value="QNO16907.1"/>
    <property type="molecule type" value="Genomic_DNA"/>
</dbReference>
<dbReference type="Proteomes" id="UP000516046">
    <property type="component" value="Chromosome"/>
</dbReference>
<name>A0A7G9WDZ5_9FIRM</name>
<dbReference type="Gene3D" id="3.40.50.2000">
    <property type="entry name" value="Glycogen Phosphorylase B"/>
    <property type="match status" value="1"/>
</dbReference>
<dbReference type="KEGG" id="caml:H6X83_07970"/>